<dbReference type="Proteomes" id="UP000022910">
    <property type="component" value="Unassembled WGS sequence"/>
</dbReference>
<accession>A0A015J5X0</accession>
<reference evidence="2 3" key="1">
    <citation type="submission" date="2014-02" db="EMBL/GenBank/DDBJ databases">
        <title>Single nucleus genome sequencing reveals high similarity among nuclei of an endomycorrhizal fungus.</title>
        <authorList>
            <person name="Lin K."/>
            <person name="Geurts R."/>
            <person name="Zhang Z."/>
            <person name="Limpens E."/>
            <person name="Saunders D.G."/>
            <person name="Mu D."/>
            <person name="Pang E."/>
            <person name="Cao H."/>
            <person name="Cha H."/>
            <person name="Lin T."/>
            <person name="Zhou Q."/>
            <person name="Shang Y."/>
            <person name="Li Y."/>
            <person name="Ivanov S."/>
            <person name="Sharma T."/>
            <person name="Velzen R.V."/>
            <person name="Ruijter N.D."/>
            <person name="Aanen D.K."/>
            <person name="Win J."/>
            <person name="Kamoun S."/>
            <person name="Bisseling T."/>
            <person name="Huang S."/>
        </authorList>
    </citation>
    <scope>NUCLEOTIDE SEQUENCE [LARGE SCALE GENOMIC DNA]</scope>
    <source>
        <strain evidence="3">DAOM197198w</strain>
    </source>
</reference>
<sequence length="151" mass="16588">MKRKSLKLSSIIFFCLLGLLVLTVIVDAHNNHHNKHHYHDKHHHCKHNKCKTITTTTTKTSTVTSSTCKPTPTLKNSKLNCPDHRKYDEKSCGHGHNRHCTKTVTCTRTKTTCVTPPPTCVPAGGECKLVDPGACCNLTCESVAGDVGKCL</sequence>
<gene>
    <name evidence="2" type="ORF">RirG_138110</name>
</gene>
<dbReference type="EMBL" id="JEMT01022673">
    <property type="protein sequence ID" value="EXX64937.1"/>
    <property type="molecule type" value="Genomic_DNA"/>
</dbReference>
<organism evidence="2 3">
    <name type="scientific">Rhizophagus irregularis (strain DAOM 197198w)</name>
    <name type="common">Glomus intraradices</name>
    <dbReference type="NCBI Taxonomy" id="1432141"/>
    <lineage>
        <taxon>Eukaryota</taxon>
        <taxon>Fungi</taxon>
        <taxon>Fungi incertae sedis</taxon>
        <taxon>Mucoromycota</taxon>
        <taxon>Glomeromycotina</taxon>
        <taxon>Glomeromycetes</taxon>
        <taxon>Glomerales</taxon>
        <taxon>Glomeraceae</taxon>
        <taxon>Rhizophagus</taxon>
    </lineage>
</organism>
<comment type="caution">
    <text evidence="2">The sequence shown here is derived from an EMBL/GenBank/DDBJ whole genome shotgun (WGS) entry which is preliminary data.</text>
</comment>
<keyword evidence="1" id="KW-0732">Signal</keyword>
<proteinExistence type="predicted"/>
<dbReference type="OrthoDB" id="2431992at2759"/>
<feature type="chain" id="PRO_5001475396" evidence="1">
    <location>
        <begin position="29"/>
        <end position="151"/>
    </location>
</feature>
<feature type="signal peptide" evidence="1">
    <location>
        <begin position="1"/>
        <end position="28"/>
    </location>
</feature>
<evidence type="ECO:0000313" key="2">
    <source>
        <dbReference type="EMBL" id="EXX64937.1"/>
    </source>
</evidence>
<dbReference type="HOGENOM" id="CLU_1856360_0_0_1"/>
<dbReference type="AlphaFoldDB" id="A0A015J5X0"/>
<evidence type="ECO:0000256" key="1">
    <source>
        <dbReference type="SAM" id="SignalP"/>
    </source>
</evidence>
<keyword evidence="3" id="KW-1185">Reference proteome</keyword>
<name>A0A015J5X0_RHIIW</name>
<protein>
    <submittedName>
        <fullName evidence="2">Uncharacterized protein</fullName>
    </submittedName>
</protein>
<evidence type="ECO:0000313" key="3">
    <source>
        <dbReference type="Proteomes" id="UP000022910"/>
    </source>
</evidence>